<accession>A0A4C1WBR5</accession>
<comment type="caution">
    <text evidence="2">The sequence shown here is derived from an EMBL/GenBank/DDBJ whole genome shotgun (WGS) entry which is preliminary data.</text>
</comment>
<evidence type="ECO:0000313" key="2">
    <source>
        <dbReference type="EMBL" id="GBP48501.1"/>
    </source>
</evidence>
<dbReference type="AlphaFoldDB" id="A0A4C1WBR5"/>
<feature type="region of interest" description="Disordered" evidence="1">
    <location>
        <begin position="58"/>
        <end position="77"/>
    </location>
</feature>
<evidence type="ECO:0000256" key="1">
    <source>
        <dbReference type="SAM" id="MobiDB-lite"/>
    </source>
</evidence>
<proteinExistence type="predicted"/>
<dbReference type="EMBL" id="BGZK01000525">
    <property type="protein sequence ID" value="GBP48501.1"/>
    <property type="molecule type" value="Genomic_DNA"/>
</dbReference>
<reference evidence="2 3" key="1">
    <citation type="journal article" date="2019" name="Commun. Biol.">
        <title>The bagworm genome reveals a unique fibroin gene that provides high tensile strength.</title>
        <authorList>
            <person name="Kono N."/>
            <person name="Nakamura H."/>
            <person name="Ohtoshi R."/>
            <person name="Tomita M."/>
            <person name="Numata K."/>
            <person name="Arakawa K."/>
        </authorList>
    </citation>
    <scope>NUCLEOTIDE SEQUENCE [LARGE SCALE GENOMIC DNA]</scope>
</reference>
<keyword evidence="3" id="KW-1185">Reference proteome</keyword>
<protein>
    <submittedName>
        <fullName evidence="2">Uncharacterized protein</fullName>
    </submittedName>
</protein>
<sequence length="77" mass="8067">MNGNKLDDNRINTARAFDEGRNVQSCACVKTNEIDRAARAAARLQCGAGMVGVSASVGAASSSTLASNRRPKHKVGY</sequence>
<dbReference type="Proteomes" id="UP000299102">
    <property type="component" value="Unassembled WGS sequence"/>
</dbReference>
<name>A0A4C1WBR5_EUMVA</name>
<evidence type="ECO:0000313" key="3">
    <source>
        <dbReference type="Proteomes" id="UP000299102"/>
    </source>
</evidence>
<organism evidence="2 3">
    <name type="scientific">Eumeta variegata</name>
    <name type="common">Bagworm moth</name>
    <name type="synonym">Eumeta japonica</name>
    <dbReference type="NCBI Taxonomy" id="151549"/>
    <lineage>
        <taxon>Eukaryota</taxon>
        <taxon>Metazoa</taxon>
        <taxon>Ecdysozoa</taxon>
        <taxon>Arthropoda</taxon>
        <taxon>Hexapoda</taxon>
        <taxon>Insecta</taxon>
        <taxon>Pterygota</taxon>
        <taxon>Neoptera</taxon>
        <taxon>Endopterygota</taxon>
        <taxon>Lepidoptera</taxon>
        <taxon>Glossata</taxon>
        <taxon>Ditrysia</taxon>
        <taxon>Tineoidea</taxon>
        <taxon>Psychidae</taxon>
        <taxon>Oiketicinae</taxon>
        <taxon>Eumeta</taxon>
    </lineage>
</organism>
<gene>
    <name evidence="2" type="ORF">EVAR_16170_1</name>
</gene>